<accession>A0ABR2VBW9</accession>
<keyword evidence="3 7" id="KW-1133">Transmembrane helix</keyword>
<comment type="similarity">
    <text evidence="5">Belongs to the SAT4 family.</text>
</comment>
<dbReference type="PANTHER" id="PTHR33048:SF114">
    <property type="entry name" value="MEMBRANE PROTEIN PTH11-LIKE, PUTATIVE (AFU_ORTHOLOGUE AFUA_7G06620)-RELATED"/>
    <property type="match status" value="1"/>
</dbReference>
<evidence type="ECO:0000256" key="3">
    <source>
        <dbReference type="ARBA" id="ARBA00022989"/>
    </source>
</evidence>
<dbReference type="EMBL" id="JARVKF010000040">
    <property type="protein sequence ID" value="KAK9424377.1"/>
    <property type="molecule type" value="Genomic_DNA"/>
</dbReference>
<dbReference type="InterPro" id="IPR052337">
    <property type="entry name" value="SAT4-like"/>
</dbReference>
<comment type="subcellular location">
    <subcellularLocation>
        <location evidence="1">Membrane</location>
        <topology evidence="1">Multi-pass membrane protein</topology>
    </subcellularLocation>
</comment>
<name>A0ABR2VBW9_9PEZI</name>
<protein>
    <recommendedName>
        <fullName evidence="8">Rhodopsin domain-containing protein</fullName>
    </recommendedName>
</protein>
<dbReference type="InterPro" id="IPR049326">
    <property type="entry name" value="Rhodopsin_dom_fungi"/>
</dbReference>
<keyword evidence="4 7" id="KW-0472">Membrane</keyword>
<sequence length="373" mass="40608">MALDSQGHTVLAVAVVFGIITLIAITLRMWARIFLVKHTGPDDVLICIAALLSWGFMAMTIAAVQHGLGQHITDAMAQENNDLTAYAQVVWISSIFYNATLGFIKISVLALYMRLGDRLLRRLALVMIGVVACQAGGNVMACIFECSPVAAAYDQSITDKKCMNINAFYLANAAVNISTDLLTYTLPIKLLINLQMPRRQKIGLGLILCLGLFACVSSIIRITYIPQMLVSLDATYVISGAMYWSVIELNIGILAASIPSMKPIASRYAPRLLGSSYKKSNGHKSSSYLKSSGFKSSGLGRSRNGTMELQSVERGDRFELQSAGNTTEIRKGSPAFAVGESVFDDNSSEEVLYSPPKGHIGVKTQIETRYDER</sequence>
<evidence type="ECO:0000259" key="8">
    <source>
        <dbReference type="Pfam" id="PF20684"/>
    </source>
</evidence>
<evidence type="ECO:0000313" key="9">
    <source>
        <dbReference type="EMBL" id="KAK9424377.1"/>
    </source>
</evidence>
<proteinExistence type="inferred from homology"/>
<feature type="transmembrane region" description="Helical" evidence="7">
    <location>
        <begin position="85"/>
        <end position="112"/>
    </location>
</feature>
<feature type="transmembrane region" description="Helical" evidence="7">
    <location>
        <begin position="204"/>
        <end position="224"/>
    </location>
</feature>
<feature type="transmembrane region" description="Helical" evidence="7">
    <location>
        <begin position="12"/>
        <end position="31"/>
    </location>
</feature>
<evidence type="ECO:0000256" key="2">
    <source>
        <dbReference type="ARBA" id="ARBA00022692"/>
    </source>
</evidence>
<gene>
    <name evidence="9" type="ORF">SUNI508_13659</name>
</gene>
<dbReference type="PANTHER" id="PTHR33048">
    <property type="entry name" value="PTH11-LIKE INTEGRAL MEMBRANE PROTEIN (AFU_ORTHOLOGUE AFUA_5G11245)"/>
    <property type="match status" value="1"/>
</dbReference>
<feature type="region of interest" description="Disordered" evidence="6">
    <location>
        <begin position="279"/>
        <end position="303"/>
    </location>
</feature>
<reference evidence="9 10" key="1">
    <citation type="journal article" date="2024" name="J. Plant Pathol.">
        <title>Sequence and assembly of the genome of Seiridium unicorne, isolate CBS 538.82, causal agent of cypress canker disease.</title>
        <authorList>
            <person name="Scali E."/>
            <person name="Rocca G.D."/>
            <person name="Danti R."/>
            <person name="Garbelotto M."/>
            <person name="Barberini S."/>
            <person name="Baroncelli R."/>
            <person name="Emiliani G."/>
        </authorList>
    </citation>
    <scope>NUCLEOTIDE SEQUENCE [LARGE SCALE GENOMIC DNA]</scope>
    <source>
        <strain evidence="9 10">BM-138-508</strain>
    </source>
</reference>
<keyword evidence="10" id="KW-1185">Reference proteome</keyword>
<evidence type="ECO:0000256" key="1">
    <source>
        <dbReference type="ARBA" id="ARBA00004141"/>
    </source>
</evidence>
<evidence type="ECO:0000313" key="10">
    <source>
        <dbReference type="Proteomes" id="UP001408356"/>
    </source>
</evidence>
<feature type="transmembrane region" description="Helical" evidence="7">
    <location>
        <begin position="43"/>
        <end position="65"/>
    </location>
</feature>
<evidence type="ECO:0000256" key="6">
    <source>
        <dbReference type="SAM" id="MobiDB-lite"/>
    </source>
</evidence>
<feature type="domain" description="Rhodopsin" evidence="8">
    <location>
        <begin position="27"/>
        <end position="266"/>
    </location>
</feature>
<feature type="compositionally biased region" description="Low complexity" evidence="6">
    <location>
        <begin position="283"/>
        <end position="302"/>
    </location>
</feature>
<evidence type="ECO:0000256" key="7">
    <source>
        <dbReference type="SAM" id="Phobius"/>
    </source>
</evidence>
<evidence type="ECO:0000256" key="4">
    <source>
        <dbReference type="ARBA" id="ARBA00023136"/>
    </source>
</evidence>
<dbReference type="Pfam" id="PF20684">
    <property type="entry name" value="Fung_rhodopsin"/>
    <property type="match status" value="1"/>
</dbReference>
<keyword evidence="2 7" id="KW-0812">Transmembrane</keyword>
<dbReference type="Proteomes" id="UP001408356">
    <property type="component" value="Unassembled WGS sequence"/>
</dbReference>
<feature type="transmembrane region" description="Helical" evidence="7">
    <location>
        <begin position="236"/>
        <end position="258"/>
    </location>
</feature>
<evidence type="ECO:0000256" key="5">
    <source>
        <dbReference type="ARBA" id="ARBA00038359"/>
    </source>
</evidence>
<organism evidence="9 10">
    <name type="scientific">Seiridium unicorne</name>
    <dbReference type="NCBI Taxonomy" id="138068"/>
    <lineage>
        <taxon>Eukaryota</taxon>
        <taxon>Fungi</taxon>
        <taxon>Dikarya</taxon>
        <taxon>Ascomycota</taxon>
        <taxon>Pezizomycotina</taxon>
        <taxon>Sordariomycetes</taxon>
        <taxon>Xylariomycetidae</taxon>
        <taxon>Amphisphaeriales</taxon>
        <taxon>Sporocadaceae</taxon>
        <taxon>Seiridium</taxon>
    </lineage>
</organism>
<comment type="caution">
    <text evidence="9">The sequence shown here is derived from an EMBL/GenBank/DDBJ whole genome shotgun (WGS) entry which is preliminary data.</text>
</comment>